<comment type="function">
    <text evidence="11">Participates in the formation of the lipid-linked precursor oligosaccharide for N-glycosylation. Involved in assembling the dolichol-pyrophosphate-GlcNAc(2)-Man(5) intermediate on the cytoplasmic surface of the ER.</text>
</comment>
<keyword evidence="8" id="KW-0256">Endoplasmic reticulum</keyword>
<keyword evidence="7" id="KW-0812">Transmembrane</keyword>
<protein>
    <recommendedName>
        <fullName evidence="4">Chitobiosyldiphosphodolichol beta-mannosyltransferase</fullName>
        <ecNumber evidence="3">2.4.1.142</ecNumber>
    </recommendedName>
</protein>
<accession>A0A420IQN3</accession>
<comment type="caution">
    <text evidence="12">The sequence shown here is derived from an EMBL/GenBank/DDBJ whole genome shotgun (WGS) entry which is preliminary data.</text>
</comment>
<dbReference type="EC" id="2.4.1.142" evidence="3"/>
<evidence type="ECO:0000256" key="9">
    <source>
        <dbReference type="ARBA" id="ARBA00022989"/>
    </source>
</evidence>
<name>A0A420IQN3_9PEZI</name>
<dbReference type="GO" id="GO:0004578">
    <property type="term" value="F:chitobiosyldiphosphodolichol beta-mannosyltransferase activity"/>
    <property type="evidence" value="ECO:0007669"/>
    <property type="project" value="UniProtKB-EC"/>
</dbReference>
<keyword evidence="9" id="KW-1133">Transmembrane helix</keyword>
<sequence length="462" mass="51979">MYYLLITAAIVTCTSLAFLLLALPTRFNPSSRKKPSQNDSIHGDVVSIQIIVLGDIGRSPRMQYHALSISKHGGHVEIIGYEESSLHPGLVNNPLVKIIPLPQLPRCFRSGVSSFIITAPLKVLWQSWTLFYALGYRTKPSNWLIVQNPPSIPTLFIALIICFLRQTKLIIDWHNLGWTILAGTRGKDHLFVRIYKYYEAVLGSWASTVNFTVTDAMRRELQSPPYNIRSQIITLYDRPAAIFKPITLIEERMRFLEQLPETSKHAYDISTGNTKLIVSSTSWTCDEDFNILLEALSLYASSSESLPSILAIITGKGPDREYYLGRIESLKSLNKLRNITICSAWLSLENYAKLLACADLGVCLHKSSSGLDLPMKVVDMFGAGLPVIGYKSYESWKELVVEGINGRGFVKSEELCSILQELFLDRSGKKSLELKNGCLQEGNKRWDEEWDRVVGREILGIC</sequence>
<dbReference type="GO" id="GO:0005789">
    <property type="term" value="C:endoplasmic reticulum membrane"/>
    <property type="evidence" value="ECO:0007669"/>
    <property type="project" value="UniProtKB-SubCell"/>
</dbReference>
<keyword evidence="10" id="KW-0472">Membrane</keyword>
<comment type="subcellular location">
    <subcellularLocation>
        <location evidence="1">Endoplasmic reticulum membrane</location>
        <topology evidence="1">Single-pass membrane protein</topology>
    </subcellularLocation>
</comment>
<dbReference type="PANTHER" id="PTHR13036">
    <property type="entry name" value="BETA1,4 MANNOSYLTRANSFERASE"/>
    <property type="match status" value="1"/>
</dbReference>
<dbReference type="FunFam" id="3.40.50.2000:FF:000162">
    <property type="entry name" value="Beta-1,4-mannosyltransferase (Alg1), putative"/>
    <property type="match status" value="1"/>
</dbReference>
<dbReference type="SUPFAM" id="SSF53756">
    <property type="entry name" value="UDP-Glycosyltransferase/glycogen phosphorylase"/>
    <property type="match status" value="1"/>
</dbReference>
<evidence type="ECO:0000256" key="7">
    <source>
        <dbReference type="ARBA" id="ARBA00022692"/>
    </source>
</evidence>
<evidence type="ECO:0000313" key="12">
    <source>
        <dbReference type="EMBL" id="RKF76868.1"/>
    </source>
</evidence>
<evidence type="ECO:0000256" key="3">
    <source>
        <dbReference type="ARBA" id="ARBA00012611"/>
    </source>
</evidence>
<comment type="pathway">
    <text evidence="2">Protein modification; protein glycosylation.</text>
</comment>
<evidence type="ECO:0000256" key="5">
    <source>
        <dbReference type="ARBA" id="ARBA00022676"/>
    </source>
</evidence>
<dbReference type="PANTHER" id="PTHR13036:SF0">
    <property type="entry name" value="CHITOBIOSYLDIPHOSPHODOLICHOL BETA-MANNOSYLTRANSFERASE"/>
    <property type="match status" value="1"/>
</dbReference>
<evidence type="ECO:0000313" key="13">
    <source>
        <dbReference type="Proteomes" id="UP000285326"/>
    </source>
</evidence>
<evidence type="ECO:0000256" key="4">
    <source>
        <dbReference type="ARBA" id="ARBA00015841"/>
    </source>
</evidence>
<evidence type="ECO:0000256" key="6">
    <source>
        <dbReference type="ARBA" id="ARBA00022679"/>
    </source>
</evidence>
<evidence type="ECO:0000256" key="2">
    <source>
        <dbReference type="ARBA" id="ARBA00004922"/>
    </source>
</evidence>
<evidence type="ECO:0000256" key="11">
    <source>
        <dbReference type="ARBA" id="ARBA00024899"/>
    </source>
</evidence>
<evidence type="ECO:0000256" key="10">
    <source>
        <dbReference type="ARBA" id="ARBA00023136"/>
    </source>
</evidence>
<proteinExistence type="predicted"/>
<evidence type="ECO:0000256" key="8">
    <source>
        <dbReference type="ARBA" id="ARBA00022824"/>
    </source>
</evidence>
<dbReference type="EMBL" id="MCBS01022413">
    <property type="protein sequence ID" value="RKF76868.1"/>
    <property type="molecule type" value="Genomic_DNA"/>
</dbReference>
<dbReference type="AlphaFoldDB" id="A0A420IQN3"/>
<dbReference type="InterPro" id="IPR026051">
    <property type="entry name" value="ALG1-like"/>
</dbReference>
<gene>
    <name evidence="12" type="ORF">GcM1_224076</name>
</gene>
<evidence type="ECO:0000256" key="1">
    <source>
        <dbReference type="ARBA" id="ARBA00004389"/>
    </source>
</evidence>
<organism evidence="12 13">
    <name type="scientific">Golovinomyces cichoracearum</name>
    <dbReference type="NCBI Taxonomy" id="62708"/>
    <lineage>
        <taxon>Eukaryota</taxon>
        <taxon>Fungi</taxon>
        <taxon>Dikarya</taxon>
        <taxon>Ascomycota</taxon>
        <taxon>Pezizomycotina</taxon>
        <taxon>Leotiomycetes</taxon>
        <taxon>Erysiphales</taxon>
        <taxon>Erysiphaceae</taxon>
        <taxon>Golovinomyces</taxon>
    </lineage>
</organism>
<dbReference type="Gene3D" id="3.40.50.2000">
    <property type="entry name" value="Glycogen Phosphorylase B"/>
    <property type="match status" value="1"/>
</dbReference>
<reference evidence="12 13" key="1">
    <citation type="journal article" date="2018" name="BMC Genomics">
        <title>Comparative genome analyses reveal sequence features reflecting distinct modes of host-adaptation between dicot and monocot powdery mildew.</title>
        <authorList>
            <person name="Wu Y."/>
            <person name="Ma X."/>
            <person name="Pan Z."/>
            <person name="Kale S.D."/>
            <person name="Song Y."/>
            <person name="King H."/>
            <person name="Zhang Q."/>
            <person name="Presley C."/>
            <person name="Deng X."/>
            <person name="Wei C.I."/>
            <person name="Xiao S."/>
        </authorList>
    </citation>
    <scope>NUCLEOTIDE SEQUENCE [LARGE SCALE GENOMIC DNA]</scope>
    <source>
        <strain evidence="12">UMSG1</strain>
    </source>
</reference>
<dbReference type="Proteomes" id="UP000285326">
    <property type="component" value="Unassembled WGS sequence"/>
</dbReference>
<keyword evidence="6 12" id="KW-0808">Transferase</keyword>
<keyword evidence="5 12" id="KW-0328">Glycosyltransferase</keyword>